<dbReference type="Proteomes" id="UP001595858">
    <property type="component" value="Unassembled WGS sequence"/>
</dbReference>
<feature type="transmembrane region" description="Helical" evidence="2">
    <location>
        <begin position="200"/>
        <end position="217"/>
    </location>
</feature>
<gene>
    <name evidence="3" type="ORF">ACFPCZ_03725</name>
</gene>
<dbReference type="EMBL" id="JBHSIY010000004">
    <property type="protein sequence ID" value="MFC4865728.1"/>
    <property type="molecule type" value="Genomic_DNA"/>
</dbReference>
<comment type="caution">
    <text evidence="3">The sequence shown here is derived from an EMBL/GenBank/DDBJ whole genome shotgun (WGS) entry which is preliminary data.</text>
</comment>
<name>A0ABV9SFU7_9ACTN</name>
<evidence type="ECO:0000313" key="3">
    <source>
        <dbReference type="EMBL" id="MFC4865728.1"/>
    </source>
</evidence>
<protein>
    <submittedName>
        <fullName evidence="3">PH domain-containing protein</fullName>
    </submittedName>
</protein>
<dbReference type="RefSeq" id="WP_344144593.1">
    <property type="nucleotide sequence ID" value="NZ_BAAAQI010000010.1"/>
</dbReference>
<keyword evidence="2" id="KW-0472">Membrane</keyword>
<keyword evidence="4" id="KW-1185">Reference proteome</keyword>
<feature type="transmembrane region" description="Helical" evidence="2">
    <location>
        <begin position="36"/>
        <end position="54"/>
    </location>
</feature>
<reference evidence="4" key="1">
    <citation type="journal article" date="2019" name="Int. J. Syst. Evol. Microbiol.">
        <title>The Global Catalogue of Microorganisms (GCM) 10K type strain sequencing project: providing services to taxonomists for standard genome sequencing and annotation.</title>
        <authorList>
            <consortium name="The Broad Institute Genomics Platform"/>
            <consortium name="The Broad Institute Genome Sequencing Center for Infectious Disease"/>
            <person name="Wu L."/>
            <person name="Ma J."/>
        </authorList>
    </citation>
    <scope>NUCLEOTIDE SEQUENCE [LARGE SCALE GENOMIC DNA]</scope>
    <source>
        <strain evidence="4">CGMCC 4.7304</strain>
    </source>
</reference>
<feature type="compositionally biased region" description="Basic and acidic residues" evidence="1">
    <location>
        <begin position="137"/>
        <end position="160"/>
    </location>
</feature>
<feature type="region of interest" description="Disordered" evidence="1">
    <location>
        <begin position="115"/>
        <end position="192"/>
    </location>
</feature>
<sequence length="218" mass="23204">MKPLISPAGRVLGWGWVAVVALLLFDLALRGSGASSLVAGAVLLITAGVAYVLWLRPRVVPTAEGVRLVNPLRDTFVPWSAFTWADVTDVLRVHAGERVFRSWPLRESRRTKVRENLRRAGDGPAPLLDTGTGADPRSMRPVDLAARRLREEAERRRADPANRAAAAAGAADGPGQAEPADPEDEGAAPHEPTTVWAPDALAALGAPVFLLAVVLLLV</sequence>
<keyword evidence="2" id="KW-0812">Transmembrane</keyword>
<accession>A0ABV9SFU7</accession>
<organism evidence="3 4">
    <name type="scientific">Streptomonospora arabica</name>
    <dbReference type="NCBI Taxonomy" id="412417"/>
    <lineage>
        <taxon>Bacteria</taxon>
        <taxon>Bacillati</taxon>
        <taxon>Actinomycetota</taxon>
        <taxon>Actinomycetes</taxon>
        <taxon>Streptosporangiales</taxon>
        <taxon>Nocardiopsidaceae</taxon>
        <taxon>Streptomonospora</taxon>
    </lineage>
</organism>
<feature type="transmembrane region" description="Helical" evidence="2">
    <location>
        <begin position="12"/>
        <end position="29"/>
    </location>
</feature>
<evidence type="ECO:0000256" key="2">
    <source>
        <dbReference type="SAM" id="Phobius"/>
    </source>
</evidence>
<evidence type="ECO:0000313" key="4">
    <source>
        <dbReference type="Proteomes" id="UP001595858"/>
    </source>
</evidence>
<evidence type="ECO:0000256" key="1">
    <source>
        <dbReference type="SAM" id="MobiDB-lite"/>
    </source>
</evidence>
<proteinExistence type="predicted"/>
<feature type="compositionally biased region" description="Low complexity" evidence="1">
    <location>
        <begin position="161"/>
        <end position="179"/>
    </location>
</feature>
<keyword evidence="2" id="KW-1133">Transmembrane helix</keyword>